<feature type="domain" description="3-dehydroquinate synthase C-terminal" evidence="10">
    <location>
        <begin position="199"/>
        <end position="330"/>
    </location>
</feature>
<dbReference type="CDD" id="cd08198">
    <property type="entry name" value="DHQS-like"/>
    <property type="match status" value="1"/>
</dbReference>
<dbReference type="KEGG" id="cmr:Cycma_1359"/>
<dbReference type="GO" id="GO:0046872">
    <property type="term" value="F:metal ion binding"/>
    <property type="evidence" value="ECO:0007669"/>
    <property type="project" value="UniProtKB-KW"/>
</dbReference>
<dbReference type="RefSeq" id="WP_014019427.1">
    <property type="nucleotide sequence ID" value="NC_015914.1"/>
</dbReference>
<dbReference type="InterPro" id="IPR050071">
    <property type="entry name" value="Dehydroquinate_synthase"/>
</dbReference>
<dbReference type="OrthoDB" id="9806583at2"/>
<keyword evidence="4" id="KW-0479">Metal-binding</keyword>
<dbReference type="GO" id="GO:0008652">
    <property type="term" value="P:amino acid biosynthetic process"/>
    <property type="evidence" value="ECO:0007669"/>
    <property type="project" value="UniProtKB-KW"/>
</dbReference>
<dbReference type="SUPFAM" id="SSF56796">
    <property type="entry name" value="Dehydroquinate synthase-like"/>
    <property type="match status" value="1"/>
</dbReference>
<comment type="cofactor">
    <cofactor evidence="2">
        <name>Co(2+)</name>
        <dbReference type="ChEBI" id="CHEBI:48828"/>
    </cofactor>
</comment>
<evidence type="ECO:0000256" key="6">
    <source>
        <dbReference type="ARBA" id="ARBA00023141"/>
    </source>
</evidence>
<accession>G0J104</accession>
<dbReference type="GO" id="GO:0003856">
    <property type="term" value="F:3-dehydroquinate synthase activity"/>
    <property type="evidence" value="ECO:0007669"/>
    <property type="project" value="TreeGrafter"/>
</dbReference>
<keyword evidence="6" id="KW-0057">Aromatic amino acid biosynthesis</keyword>
<dbReference type="PANTHER" id="PTHR43622:SF7">
    <property type="entry name" value="3-DEHYDROQUINATE SYNTHASE, CHLOROPLASTIC"/>
    <property type="match status" value="1"/>
</dbReference>
<reference evidence="12" key="1">
    <citation type="submission" date="2011-07" db="EMBL/GenBank/DDBJ databases">
        <title>The complete genome of Cyclobacterium marinum DSM 745.</title>
        <authorList>
            <person name="Lucas S."/>
            <person name="Han J."/>
            <person name="Lapidus A."/>
            <person name="Bruce D."/>
            <person name="Goodwin L."/>
            <person name="Pitluck S."/>
            <person name="Peters L."/>
            <person name="Kyrpides N."/>
            <person name="Mavromatis K."/>
            <person name="Ivanova N."/>
            <person name="Ovchinnikova G."/>
            <person name="Chertkov O."/>
            <person name="Detter J.C."/>
            <person name="Tapia R."/>
            <person name="Han C."/>
            <person name="Land M."/>
            <person name="Hauser L."/>
            <person name="Markowitz V."/>
            <person name="Cheng J.-F."/>
            <person name="Hugenholtz P."/>
            <person name="Woyke T."/>
            <person name="Wu D."/>
            <person name="Tindall B."/>
            <person name="Schuetze A."/>
            <person name="Brambilla E."/>
            <person name="Klenk H.-P."/>
            <person name="Eisen J.A."/>
        </authorList>
    </citation>
    <scope>NUCLEOTIDE SEQUENCE [LARGE SCALE GENOMIC DNA]</scope>
    <source>
        <strain evidence="12">ATCC 25205 / DSM 745 / LMG 13164 / NCIMB 1802</strain>
    </source>
</reference>
<organism evidence="11 12">
    <name type="scientific">Cyclobacterium marinum (strain ATCC 25205 / DSM 745 / LMG 13164 / NCIMB 1802)</name>
    <name type="common">Flectobacillus marinus</name>
    <dbReference type="NCBI Taxonomy" id="880070"/>
    <lineage>
        <taxon>Bacteria</taxon>
        <taxon>Pseudomonadati</taxon>
        <taxon>Bacteroidota</taxon>
        <taxon>Cytophagia</taxon>
        <taxon>Cytophagales</taxon>
        <taxon>Cyclobacteriaceae</taxon>
        <taxon>Cyclobacterium</taxon>
    </lineage>
</organism>
<evidence type="ECO:0000256" key="7">
    <source>
        <dbReference type="ARBA" id="ARBA00023239"/>
    </source>
</evidence>
<dbReference type="HOGENOM" id="CLU_001201_0_4_10"/>
<dbReference type="eggNOG" id="COG0337">
    <property type="taxonomic scope" value="Bacteria"/>
</dbReference>
<protein>
    <submittedName>
        <fullName evidence="11">3-dehydroquinate synthase</fullName>
    </submittedName>
</protein>
<dbReference type="Gene3D" id="1.20.1090.10">
    <property type="entry name" value="Dehydroquinate synthase-like - alpha domain"/>
    <property type="match status" value="1"/>
</dbReference>
<dbReference type="Proteomes" id="UP000001635">
    <property type="component" value="Chromosome"/>
</dbReference>
<keyword evidence="3" id="KW-0028">Amino-acid biosynthesis</keyword>
<dbReference type="Pfam" id="PF01761">
    <property type="entry name" value="DHQ_synthase"/>
    <property type="match status" value="1"/>
</dbReference>
<feature type="domain" description="3-dehydroquinate synthase N-terminal" evidence="9">
    <location>
        <begin position="85"/>
        <end position="197"/>
    </location>
</feature>
<evidence type="ECO:0000259" key="9">
    <source>
        <dbReference type="Pfam" id="PF01761"/>
    </source>
</evidence>
<evidence type="ECO:0000256" key="1">
    <source>
        <dbReference type="ARBA" id="ARBA00001911"/>
    </source>
</evidence>
<evidence type="ECO:0000313" key="11">
    <source>
        <dbReference type="EMBL" id="AEL25130.1"/>
    </source>
</evidence>
<dbReference type="AlphaFoldDB" id="G0J104"/>
<evidence type="ECO:0000256" key="2">
    <source>
        <dbReference type="ARBA" id="ARBA00001941"/>
    </source>
</evidence>
<keyword evidence="8" id="KW-0170">Cobalt</keyword>
<dbReference type="STRING" id="880070.Cycma_1359"/>
<evidence type="ECO:0000259" key="10">
    <source>
        <dbReference type="Pfam" id="PF24621"/>
    </source>
</evidence>
<proteinExistence type="predicted"/>
<dbReference type="PANTHER" id="PTHR43622">
    <property type="entry name" value="3-DEHYDROQUINATE SYNTHASE"/>
    <property type="match status" value="1"/>
</dbReference>
<evidence type="ECO:0000256" key="3">
    <source>
        <dbReference type="ARBA" id="ARBA00022605"/>
    </source>
</evidence>
<sequence>MKKVAHQSIEQVFSVPYNYQVFFTKALFSIDNNLFADLVSGEKISKVYFVLDEGVVLTNPNLIDSIHQYSEKNSDVYTLCAAPLVIPGGELVKNDQNYFQKVLKATDEYGIDRHSYIVGLGGGALLDMVGFAATIAHRGIRHIRIPTTVLSQNDSGVGVKNGINAFGKKNYLGAFCPPYAVINDSDFLQTLEQRDWRSGISEALKVALIKDASFFLWIEEKVEELLDRGSPAMQELIYRCAQMHLDHIASGDPFETGSSRPLDFGHWAAHKLEHLTDYKVRHGEAVAIGIALDTTYSYLAGKLSENELNRVLNVIAHLGFDLYQPELSGEVLLKGLEEFREHLGGELTIMLLDKIGHGVEVHEMDNDLIINAIGKLKALQLESPKA</sequence>
<evidence type="ECO:0000313" key="12">
    <source>
        <dbReference type="Proteomes" id="UP000001635"/>
    </source>
</evidence>
<keyword evidence="7" id="KW-0456">Lyase</keyword>
<dbReference type="InterPro" id="IPR030963">
    <property type="entry name" value="DHQ_synth_fam"/>
</dbReference>
<dbReference type="EMBL" id="CP002955">
    <property type="protein sequence ID" value="AEL25130.1"/>
    <property type="molecule type" value="Genomic_DNA"/>
</dbReference>
<keyword evidence="12" id="KW-1185">Reference proteome</keyword>
<keyword evidence="5" id="KW-0520">NAD</keyword>
<evidence type="ECO:0000256" key="8">
    <source>
        <dbReference type="ARBA" id="ARBA00023285"/>
    </source>
</evidence>
<evidence type="ECO:0000256" key="4">
    <source>
        <dbReference type="ARBA" id="ARBA00022723"/>
    </source>
</evidence>
<gene>
    <name evidence="11" type="ordered locus">Cycma_1359</name>
</gene>
<comment type="cofactor">
    <cofactor evidence="1">
        <name>NAD(+)</name>
        <dbReference type="ChEBI" id="CHEBI:57540"/>
    </cofactor>
</comment>
<dbReference type="Gene3D" id="3.40.50.1970">
    <property type="match status" value="1"/>
</dbReference>
<dbReference type="NCBIfam" id="NF004852">
    <property type="entry name" value="PRK06203.1"/>
    <property type="match status" value="1"/>
</dbReference>
<dbReference type="Pfam" id="PF24621">
    <property type="entry name" value="DHQS_C"/>
    <property type="match status" value="1"/>
</dbReference>
<dbReference type="InterPro" id="IPR030960">
    <property type="entry name" value="DHQS/DOIS_N"/>
</dbReference>
<evidence type="ECO:0000256" key="5">
    <source>
        <dbReference type="ARBA" id="ARBA00023027"/>
    </source>
</evidence>
<name>G0J104_CYCMS</name>
<dbReference type="InterPro" id="IPR056179">
    <property type="entry name" value="DHQS_C"/>
</dbReference>
<dbReference type="GO" id="GO:0009073">
    <property type="term" value="P:aromatic amino acid family biosynthetic process"/>
    <property type="evidence" value="ECO:0007669"/>
    <property type="project" value="UniProtKB-KW"/>
</dbReference>
<dbReference type="PIRSF" id="PIRSF001455">
    <property type="entry name" value="DHQ_synth"/>
    <property type="match status" value="1"/>
</dbReference>